<dbReference type="InterPro" id="IPR017451">
    <property type="entry name" value="F-box-assoc_interact_dom"/>
</dbReference>
<evidence type="ECO:0000313" key="3">
    <source>
        <dbReference type="EMBL" id="CAL1379989.1"/>
    </source>
</evidence>
<dbReference type="EMBL" id="OZ034817">
    <property type="protein sequence ID" value="CAL1379989.1"/>
    <property type="molecule type" value="Genomic_DNA"/>
</dbReference>
<dbReference type="Pfam" id="PF00646">
    <property type="entry name" value="F-box"/>
    <property type="match status" value="1"/>
</dbReference>
<gene>
    <name evidence="3" type="ORF">LTRI10_LOCUS21470</name>
</gene>
<dbReference type="PROSITE" id="PS50181">
    <property type="entry name" value="FBOX"/>
    <property type="match status" value="1"/>
</dbReference>
<evidence type="ECO:0000313" key="4">
    <source>
        <dbReference type="Proteomes" id="UP001497516"/>
    </source>
</evidence>
<evidence type="ECO:0000259" key="2">
    <source>
        <dbReference type="PROSITE" id="PS50181"/>
    </source>
</evidence>
<dbReference type="InterPro" id="IPR036047">
    <property type="entry name" value="F-box-like_dom_sf"/>
</dbReference>
<dbReference type="InterPro" id="IPR050796">
    <property type="entry name" value="SCF_F-box_component"/>
</dbReference>
<feature type="region of interest" description="Disordered" evidence="1">
    <location>
        <begin position="391"/>
        <end position="417"/>
    </location>
</feature>
<dbReference type="Gene3D" id="1.20.1280.50">
    <property type="match status" value="1"/>
</dbReference>
<reference evidence="3 4" key="1">
    <citation type="submission" date="2024-04" db="EMBL/GenBank/DDBJ databases">
        <authorList>
            <person name="Fracassetti M."/>
        </authorList>
    </citation>
    <scope>NUCLEOTIDE SEQUENCE [LARGE SCALE GENOMIC DNA]</scope>
</reference>
<dbReference type="Proteomes" id="UP001497516">
    <property type="component" value="Chromosome 4"/>
</dbReference>
<dbReference type="Pfam" id="PF08268">
    <property type="entry name" value="FBA_3"/>
    <property type="match status" value="1"/>
</dbReference>
<keyword evidence="4" id="KW-1185">Reference proteome</keyword>
<feature type="domain" description="F-box" evidence="2">
    <location>
        <begin position="1"/>
        <end position="44"/>
    </location>
</feature>
<accession>A0AAV2E2D6</accession>
<organism evidence="3 4">
    <name type="scientific">Linum trigynum</name>
    <dbReference type="NCBI Taxonomy" id="586398"/>
    <lineage>
        <taxon>Eukaryota</taxon>
        <taxon>Viridiplantae</taxon>
        <taxon>Streptophyta</taxon>
        <taxon>Embryophyta</taxon>
        <taxon>Tracheophyta</taxon>
        <taxon>Spermatophyta</taxon>
        <taxon>Magnoliopsida</taxon>
        <taxon>eudicotyledons</taxon>
        <taxon>Gunneridae</taxon>
        <taxon>Pentapetalae</taxon>
        <taxon>rosids</taxon>
        <taxon>fabids</taxon>
        <taxon>Malpighiales</taxon>
        <taxon>Linaceae</taxon>
        <taxon>Linum</taxon>
    </lineage>
</organism>
<dbReference type="InterPro" id="IPR013187">
    <property type="entry name" value="F-box-assoc_dom_typ3"/>
</dbReference>
<protein>
    <recommendedName>
        <fullName evidence="2">F-box domain-containing protein</fullName>
    </recommendedName>
</protein>
<dbReference type="SUPFAM" id="SSF81383">
    <property type="entry name" value="F-box domain"/>
    <property type="match status" value="1"/>
</dbReference>
<evidence type="ECO:0000256" key="1">
    <source>
        <dbReference type="SAM" id="MobiDB-lite"/>
    </source>
</evidence>
<proteinExistence type="predicted"/>
<dbReference type="PANTHER" id="PTHR31672:SF13">
    <property type="entry name" value="F-BOX PROTEIN CPR30-LIKE"/>
    <property type="match status" value="1"/>
</dbReference>
<sequence length="417" mass="46833">MSDYLPFDILTNILLRLPVAAILRCRSLCKPWRALVDSPRFIKLQIDYSAATTKNAILFIREVDLFDLEQGDLHFAAYIDGFRRDTTLPIGISPSVPRECMTLFGSCNGLLCFSDGREKFIITNPATRKSFVPSHCVSHCSFGLGFDTLSSTGVCLTGCGFGYDSVSGDYKVVAVYRIAHTTVGHSELISYGVGSNSTLTVDFPYSIPFPNRVGSSIGWAIHWIARGHDHPDNVAVIVGFDLGLNQCREVPQPEYPNGKSSDMRLGELGKCLCIFANYKERFVDVWMMKEYGVKDSWSIMFSIPYPGLCYKYEIRPLGFSMNGHEILLELDCARLVWYDLRNQTGHEILLQLDYHSTKEVTIHRLWQLGFINAIVCYGSLVSPDCRFLPGGSRQETSATKSRKEEEVGWDDVSPTEF</sequence>
<dbReference type="SMART" id="SM00256">
    <property type="entry name" value="FBOX"/>
    <property type="match status" value="1"/>
</dbReference>
<dbReference type="CDD" id="cd22157">
    <property type="entry name" value="F-box_AtFBW1-like"/>
    <property type="match status" value="1"/>
</dbReference>
<dbReference type="NCBIfam" id="TIGR01640">
    <property type="entry name" value="F_box_assoc_1"/>
    <property type="match status" value="1"/>
</dbReference>
<dbReference type="AlphaFoldDB" id="A0AAV2E2D6"/>
<name>A0AAV2E2D6_9ROSI</name>
<dbReference type="InterPro" id="IPR001810">
    <property type="entry name" value="F-box_dom"/>
</dbReference>
<dbReference type="PANTHER" id="PTHR31672">
    <property type="entry name" value="BNACNNG10540D PROTEIN"/>
    <property type="match status" value="1"/>
</dbReference>